<dbReference type="GO" id="GO:0005525">
    <property type="term" value="F:GTP binding"/>
    <property type="evidence" value="ECO:0007669"/>
    <property type="project" value="InterPro"/>
</dbReference>
<dbReference type="FunFam" id="3.40.50.300:FF:001447">
    <property type="entry name" value="Ras-related protein Rab-1B"/>
    <property type="match status" value="1"/>
</dbReference>
<evidence type="ECO:0000313" key="3">
    <source>
        <dbReference type="Proteomes" id="UP001211065"/>
    </source>
</evidence>
<dbReference type="PANTHER" id="PTHR47979">
    <property type="entry name" value="DRAB11-RELATED"/>
    <property type="match status" value="1"/>
</dbReference>
<evidence type="ECO:0000313" key="2">
    <source>
        <dbReference type="EMBL" id="KAJ3218524.1"/>
    </source>
</evidence>
<dbReference type="PROSITE" id="PS51421">
    <property type="entry name" value="RAS"/>
    <property type="match status" value="1"/>
</dbReference>
<dbReference type="InterPro" id="IPR005225">
    <property type="entry name" value="Small_GTP-bd"/>
</dbReference>
<keyword evidence="3" id="KW-1185">Reference proteome</keyword>
<dbReference type="EMBL" id="JADGJW010000376">
    <property type="protein sequence ID" value="KAJ3218524.1"/>
    <property type="molecule type" value="Genomic_DNA"/>
</dbReference>
<dbReference type="Pfam" id="PF00071">
    <property type="entry name" value="Ras"/>
    <property type="match status" value="1"/>
</dbReference>
<comment type="caution">
    <text evidence="2">The sequence shown here is derived from an EMBL/GenBank/DDBJ whole genome shotgun (WGS) entry which is preliminary data.</text>
</comment>
<dbReference type="InterPro" id="IPR001806">
    <property type="entry name" value="Small_GTPase"/>
</dbReference>
<dbReference type="InterPro" id="IPR027417">
    <property type="entry name" value="P-loop_NTPase"/>
</dbReference>
<evidence type="ECO:0000256" key="1">
    <source>
        <dbReference type="ARBA" id="ARBA00006270"/>
    </source>
</evidence>
<dbReference type="SMART" id="SM00173">
    <property type="entry name" value="RAS"/>
    <property type="match status" value="1"/>
</dbReference>
<dbReference type="NCBIfam" id="TIGR00231">
    <property type="entry name" value="small_GTP"/>
    <property type="match status" value="1"/>
</dbReference>
<dbReference type="PROSITE" id="PS51419">
    <property type="entry name" value="RAB"/>
    <property type="match status" value="1"/>
</dbReference>
<accession>A0AAD5XZ79</accession>
<dbReference type="SMART" id="SM00174">
    <property type="entry name" value="RHO"/>
    <property type="match status" value="1"/>
</dbReference>
<reference evidence="2" key="1">
    <citation type="submission" date="2020-05" db="EMBL/GenBank/DDBJ databases">
        <title>Phylogenomic resolution of chytrid fungi.</title>
        <authorList>
            <person name="Stajich J.E."/>
            <person name="Amses K."/>
            <person name="Simmons R."/>
            <person name="Seto K."/>
            <person name="Myers J."/>
            <person name="Bonds A."/>
            <person name="Quandt C.A."/>
            <person name="Barry K."/>
            <person name="Liu P."/>
            <person name="Grigoriev I."/>
            <person name="Longcore J.E."/>
            <person name="James T.Y."/>
        </authorList>
    </citation>
    <scope>NUCLEOTIDE SEQUENCE</scope>
    <source>
        <strain evidence="2">JEL0476</strain>
    </source>
</reference>
<name>A0AAD5XZ79_9FUNG</name>
<dbReference type="SUPFAM" id="SSF52540">
    <property type="entry name" value="P-loop containing nucleoside triphosphate hydrolases"/>
    <property type="match status" value="1"/>
</dbReference>
<sequence length="206" mass="23514">MSQQYDYLFKYISVGDSGVGKSCLLLRFTNQEYTATETTIGIEFGSSIVDLRNKRIKLQIWDTAGQERSYWMFIITRRESFMHVKNWLEDVMTHGHEEIKIILVANKSDLDSVRQVSTEEGADFAKKHNMIYLETSARQGQNVDQAFTKLAENIFDTFNLSRNVSEISDSEIRNMEIHGVKFGPQKPALSILPNNQSNNQQSGGCC</sequence>
<dbReference type="SMART" id="SM00175">
    <property type="entry name" value="RAB"/>
    <property type="match status" value="1"/>
</dbReference>
<dbReference type="Proteomes" id="UP001211065">
    <property type="component" value="Unassembled WGS sequence"/>
</dbReference>
<dbReference type="Gene3D" id="3.40.50.300">
    <property type="entry name" value="P-loop containing nucleotide triphosphate hydrolases"/>
    <property type="match status" value="1"/>
</dbReference>
<organism evidence="2 3">
    <name type="scientific">Clydaea vesicula</name>
    <dbReference type="NCBI Taxonomy" id="447962"/>
    <lineage>
        <taxon>Eukaryota</taxon>
        <taxon>Fungi</taxon>
        <taxon>Fungi incertae sedis</taxon>
        <taxon>Chytridiomycota</taxon>
        <taxon>Chytridiomycota incertae sedis</taxon>
        <taxon>Chytridiomycetes</taxon>
        <taxon>Lobulomycetales</taxon>
        <taxon>Lobulomycetaceae</taxon>
        <taxon>Clydaea</taxon>
    </lineage>
</organism>
<dbReference type="SMART" id="SM00176">
    <property type="entry name" value="RAN"/>
    <property type="match status" value="1"/>
</dbReference>
<comment type="similarity">
    <text evidence="1">Belongs to the small GTPase superfamily. Rab family.</text>
</comment>
<dbReference type="InterPro" id="IPR050209">
    <property type="entry name" value="Rab_GTPases_membrane_traffic"/>
</dbReference>
<proteinExistence type="inferred from homology"/>
<protein>
    <submittedName>
        <fullName evidence="2">Ras- protein Rab-2A</fullName>
    </submittedName>
</protein>
<gene>
    <name evidence="2" type="primary">RAB2A</name>
    <name evidence="2" type="ORF">HK099_005019</name>
</gene>
<dbReference type="GO" id="GO:0003924">
    <property type="term" value="F:GTPase activity"/>
    <property type="evidence" value="ECO:0007669"/>
    <property type="project" value="InterPro"/>
</dbReference>
<dbReference type="PRINTS" id="PR00449">
    <property type="entry name" value="RASTRNSFRMNG"/>
</dbReference>
<dbReference type="AlphaFoldDB" id="A0AAD5XZ79"/>